<evidence type="ECO:0000313" key="1">
    <source>
        <dbReference type="EMBL" id="CDW35142.1"/>
    </source>
</evidence>
<proteinExistence type="predicted"/>
<name>A0A0K2UB06_LEPSM</name>
<sequence>MDIRSVFVRGTISSLYMEKEAPLSVINISLYMPSSLLISQILKSS</sequence>
<accession>A0A0K2UB06</accession>
<dbReference type="AlphaFoldDB" id="A0A0K2UB06"/>
<reference evidence="1" key="1">
    <citation type="submission" date="2014-05" db="EMBL/GenBank/DDBJ databases">
        <authorList>
            <person name="Chronopoulou M."/>
        </authorList>
    </citation>
    <scope>NUCLEOTIDE SEQUENCE</scope>
    <source>
        <tissue evidence="1">Whole organism</tissue>
    </source>
</reference>
<dbReference type="EMBL" id="HACA01017781">
    <property type="protein sequence ID" value="CDW35142.1"/>
    <property type="molecule type" value="Transcribed_RNA"/>
</dbReference>
<protein>
    <submittedName>
        <fullName evidence="1">Uncharacterized protein</fullName>
    </submittedName>
</protein>
<organism evidence="1">
    <name type="scientific">Lepeophtheirus salmonis</name>
    <name type="common">Salmon louse</name>
    <name type="synonym">Caligus salmonis</name>
    <dbReference type="NCBI Taxonomy" id="72036"/>
    <lineage>
        <taxon>Eukaryota</taxon>
        <taxon>Metazoa</taxon>
        <taxon>Ecdysozoa</taxon>
        <taxon>Arthropoda</taxon>
        <taxon>Crustacea</taxon>
        <taxon>Multicrustacea</taxon>
        <taxon>Hexanauplia</taxon>
        <taxon>Copepoda</taxon>
        <taxon>Siphonostomatoida</taxon>
        <taxon>Caligidae</taxon>
        <taxon>Lepeophtheirus</taxon>
    </lineage>
</organism>